<evidence type="ECO:0000256" key="1">
    <source>
        <dbReference type="SAM" id="MobiDB-lite"/>
    </source>
</evidence>
<protein>
    <submittedName>
        <fullName evidence="2">Uncharacterized protein</fullName>
    </submittedName>
</protein>
<feature type="region of interest" description="Disordered" evidence="1">
    <location>
        <begin position="135"/>
        <end position="159"/>
    </location>
</feature>
<proteinExistence type="predicted"/>
<name>A0ABP0HYS0_9DINO</name>
<keyword evidence="3" id="KW-1185">Reference proteome</keyword>
<evidence type="ECO:0000313" key="2">
    <source>
        <dbReference type="EMBL" id="CAK8995369.1"/>
    </source>
</evidence>
<gene>
    <name evidence="2" type="ORF">CCMP2556_LOCUS3999</name>
</gene>
<dbReference type="Proteomes" id="UP001642484">
    <property type="component" value="Unassembled WGS sequence"/>
</dbReference>
<reference evidence="2 3" key="1">
    <citation type="submission" date="2024-02" db="EMBL/GenBank/DDBJ databases">
        <authorList>
            <person name="Chen Y."/>
            <person name="Shah S."/>
            <person name="Dougan E. K."/>
            <person name="Thang M."/>
            <person name="Chan C."/>
        </authorList>
    </citation>
    <scope>NUCLEOTIDE SEQUENCE [LARGE SCALE GENOMIC DNA]</scope>
</reference>
<evidence type="ECO:0000313" key="3">
    <source>
        <dbReference type="Proteomes" id="UP001642484"/>
    </source>
</evidence>
<accession>A0ABP0HYS0</accession>
<dbReference type="EMBL" id="CAXAMN010001614">
    <property type="protein sequence ID" value="CAK8995369.1"/>
    <property type="molecule type" value="Genomic_DNA"/>
</dbReference>
<comment type="caution">
    <text evidence="2">The sequence shown here is derived from an EMBL/GenBank/DDBJ whole genome shotgun (WGS) entry which is preliminary data.</text>
</comment>
<organism evidence="2 3">
    <name type="scientific">Durusdinium trenchii</name>
    <dbReference type="NCBI Taxonomy" id="1381693"/>
    <lineage>
        <taxon>Eukaryota</taxon>
        <taxon>Sar</taxon>
        <taxon>Alveolata</taxon>
        <taxon>Dinophyceae</taxon>
        <taxon>Suessiales</taxon>
        <taxon>Symbiodiniaceae</taxon>
        <taxon>Durusdinium</taxon>
    </lineage>
</organism>
<sequence>MSLTIQLLYGTFGGQQFRGVFTSAARWKSRSIWGSSRRAVVPLLPEGMDPRGRHHCGPHTFHGKTPVQIVERFKDPSSFPWYKVPEALRQRRFEELWQLAHRCGHKSAKQAVKLLTETPEVEQGGFERVQRLNRSQNRALRSGTPAAPVYGKGPRSIHD</sequence>